<proteinExistence type="predicted"/>
<organism evidence="1">
    <name type="scientific">Tuwongella immobilis</name>
    <dbReference type="NCBI Taxonomy" id="692036"/>
    <lineage>
        <taxon>Bacteria</taxon>
        <taxon>Pseudomonadati</taxon>
        <taxon>Planctomycetota</taxon>
        <taxon>Planctomycetia</taxon>
        <taxon>Gemmatales</taxon>
        <taxon>Gemmataceae</taxon>
        <taxon>Tuwongella</taxon>
    </lineage>
</organism>
<keyword evidence="2" id="KW-1185">Reference proteome</keyword>
<dbReference type="KEGG" id="tim:GMBLW1_37030"/>
<dbReference type="AlphaFoldDB" id="A0A6C2YV50"/>
<dbReference type="EMBL" id="LR593887">
    <property type="protein sequence ID" value="VTS08336.1"/>
    <property type="molecule type" value="Genomic_DNA"/>
</dbReference>
<evidence type="ECO:0000313" key="1">
    <source>
        <dbReference type="EMBL" id="VIP05490.1"/>
    </source>
</evidence>
<accession>A0A6C2YV50</accession>
<sequence length="91" mass="10553">MIADERQRLLEWGFAADVIERTAQVLTLWGDPPLFGVCSLCGNWCFHPDLPRGKHLRKRLPAELFWRYELVGCRSVAGDLRCLPCDDFEFE</sequence>
<evidence type="ECO:0000313" key="2">
    <source>
        <dbReference type="Proteomes" id="UP000464378"/>
    </source>
</evidence>
<dbReference type="EMBL" id="LR586016">
    <property type="protein sequence ID" value="VIP05490.1"/>
    <property type="molecule type" value="Genomic_DNA"/>
</dbReference>
<reference evidence="1" key="1">
    <citation type="submission" date="2019-04" db="EMBL/GenBank/DDBJ databases">
        <authorList>
            <consortium name="Science for Life Laboratories"/>
        </authorList>
    </citation>
    <scope>NUCLEOTIDE SEQUENCE</scope>
    <source>
        <strain evidence="1">MBLW1</strain>
    </source>
</reference>
<gene>
    <name evidence="1" type="ORF">GMBLW1_37030</name>
</gene>
<dbReference type="InParanoid" id="A0A6C2YV50"/>
<name>A0A6C2YV50_9BACT</name>
<protein>
    <submittedName>
        <fullName evidence="1">Uncharacterized protein</fullName>
    </submittedName>
</protein>
<dbReference type="Proteomes" id="UP000464378">
    <property type="component" value="Chromosome"/>
</dbReference>